<comment type="caution">
    <text evidence="2">The sequence shown here is derived from an EMBL/GenBank/DDBJ whole genome shotgun (WGS) entry which is preliminary data.</text>
</comment>
<keyword evidence="1" id="KW-0472">Membrane</keyword>
<keyword evidence="1" id="KW-1133">Transmembrane helix</keyword>
<dbReference type="EMBL" id="VSSQ01089869">
    <property type="protein sequence ID" value="MPN35971.1"/>
    <property type="molecule type" value="Genomic_DNA"/>
</dbReference>
<keyword evidence="1" id="KW-0812">Transmembrane</keyword>
<evidence type="ECO:0000313" key="2">
    <source>
        <dbReference type="EMBL" id="MPN35971.1"/>
    </source>
</evidence>
<name>A0A645HAB3_9ZZZZ</name>
<sequence length="93" mass="10422">MVVEFKKSPPDRADLVPFRFCTFAANYAALVDHKSVIDYIISINYRCNRLCSLALSCTGSTDKSIGRDLPESLFSLILILALFHLIALSRARQ</sequence>
<reference evidence="2" key="1">
    <citation type="submission" date="2019-08" db="EMBL/GenBank/DDBJ databases">
        <authorList>
            <person name="Kucharzyk K."/>
            <person name="Murdoch R.W."/>
            <person name="Higgins S."/>
            <person name="Loffler F."/>
        </authorList>
    </citation>
    <scope>NUCLEOTIDE SEQUENCE</scope>
</reference>
<gene>
    <name evidence="2" type="ORF">SDC9_183476</name>
</gene>
<protein>
    <submittedName>
        <fullName evidence="2">Uncharacterized protein</fullName>
    </submittedName>
</protein>
<dbReference type="AlphaFoldDB" id="A0A645HAB3"/>
<accession>A0A645HAB3</accession>
<feature type="transmembrane region" description="Helical" evidence="1">
    <location>
        <begin position="73"/>
        <end position="91"/>
    </location>
</feature>
<organism evidence="2">
    <name type="scientific">bioreactor metagenome</name>
    <dbReference type="NCBI Taxonomy" id="1076179"/>
    <lineage>
        <taxon>unclassified sequences</taxon>
        <taxon>metagenomes</taxon>
        <taxon>ecological metagenomes</taxon>
    </lineage>
</organism>
<proteinExistence type="predicted"/>
<evidence type="ECO:0000256" key="1">
    <source>
        <dbReference type="SAM" id="Phobius"/>
    </source>
</evidence>